<comment type="caution">
    <text evidence="3">The sequence shown here is derived from an EMBL/GenBank/DDBJ whole genome shotgun (WGS) entry which is preliminary data.</text>
</comment>
<keyword evidence="2" id="KW-0812">Transmembrane</keyword>
<evidence type="ECO:0000313" key="4">
    <source>
        <dbReference type="Proteomes" id="UP000266673"/>
    </source>
</evidence>
<keyword evidence="2" id="KW-1133">Transmembrane helix</keyword>
<organism evidence="3 4">
    <name type="scientific">Gigaspora rosea</name>
    <dbReference type="NCBI Taxonomy" id="44941"/>
    <lineage>
        <taxon>Eukaryota</taxon>
        <taxon>Fungi</taxon>
        <taxon>Fungi incertae sedis</taxon>
        <taxon>Mucoromycota</taxon>
        <taxon>Glomeromycotina</taxon>
        <taxon>Glomeromycetes</taxon>
        <taxon>Diversisporales</taxon>
        <taxon>Gigasporaceae</taxon>
        <taxon>Gigaspora</taxon>
    </lineage>
</organism>
<dbReference type="EMBL" id="QKWP01000179">
    <property type="protein sequence ID" value="RIB25313.1"/>
    <property type="molecule type" value="Genomic_DNA"/>
</dbReference>
<feature type="compositionally biased region" description="Low complexity" evidence="1">
    <location>
        <begin position="69"/>
        <end position="79"/>
    </location>
</feature>
<gene>
    <name evidence="3" type="ORF">C2G38_2166223</name>
</gene>
<dbReference type="Proteomes" id="UP000266673">
    <property type="component" value="Unassembled WGS sequence"/>
</dbReference>
<sequence length="318" mass="35449">MGLKIVVCIKGDNSNCDKDQNRDYDRDHDRDNDNDRDNDGNRDRDHNRDHNRDHSRDHSRDGGKDNNEDNSTINYNNNNTVVADEATPSQITNSNTTNSTESNTTNSTGSIPDNSTPTSSSQSNLTNTQSTQSIQSIQTSVGSKNSAANTSLSTDTDKITGPFDSNSPFLIPIIIGIIIIALIILLISYCLLKKTVFKKRYDLPSKGYILHGSMGENEPGVNWKTSSFDNDAEIQSPTIALTSNRSSIVRIDQLINIDLNEDNDNSNLSDVQDFLEPARRSSAFLDYPNNFYRSYVESELTLENFDHETIQRPPSAFI</sequence>
<proteinExistence type="predicted"/>
<protein>
    <submittedName>
        <fullName evidence="3">Uncharacterized protein</fullName>
    </submittedName>
</protein>
<feature type="compositionally biased region" description="Low complexity" evidence="1">
    <location>
        <begin position="92"/>
        <end position="140"/>
    </location>
</feature>
<keyword evidence="4" id="KW-1185">Reference proteome</keyword>
<reference evidence="3 4" key="1">
    <citation type="submission" date="2018-06" db="EMBL/GenBank/DDBJ databases">
        <title>Comparative genomics reveals the genomic features of Rhizophagus irregularis, R. cerebriforme, R. diaphanum and Gigaspora rosea, and their symbiotic lifestyle signature.</title>
        <authorList>
            <person name="Morin E."/>
            <person name="San Clemente H."/>
            <person name="Chen E.C.H."/>
            <person name="De La Providencia I."/>
            <person name="Hainaut M."/>
            <person name="Kuo A."/>
            <person name="Kohler A."/>
            <person name="Murat C."/>
            <person name="Tang N."/>
            <person name="Roy S."/>
            <person name="Loubradou J."/>
            <person name="Henrissat B."/>
            <person name="Grigoriev I.V."/>
            <person name="Corradi N."/>
            <person name="Roux C."/>
            <person name="Martin F.M."/>
        </authorList>
    </citation>
    <scope>NUCLEOTIDE SEQUENCE [LARGE SCALE GENOMIC DNA]</scope>
    <source>
        <strain evidence="3 4">DAOM 194757</strain>
    </source>
</reference>
<keyword evidence="2" id="KW-0472">Membrane</keyword>
<name>A0A397VZ66_9GLOM</name>
<dbReference type="OrthoDB" id="2447838at2759"/>
<evidence type="ECO:0000313" key="3">
    <source>
        <dbReference type="EMBL" id="RIB25313.1"/>
    </source>
</evidence>
<feature type="region of interest" description="Disordered" evidence="1">
    <location>
        <begin position="12"/>
        <end position="159"/>
    </location>
</feature>
<feature type="compositionally biased region" description="Polar residues" evidence="1">
    <location>
        <begin position="141"/>
        <end position="154"/>
    </location>
</feature>
<evidence type="ECO:0000256" key="2">
    <source>
        <dbReference type="SAM" id="Phobius"/>
    </source>
</evidence>
<feature type="compositionally biased region" description="Basic and acidic residues" evidence="1">
    <location>
        <begin position="15"/>
        <end position="67"/>
    </location>
</feature>
<accession>A0A397VZ66</accession>
<dbReference type="AlphaFoldDB" id="A0A397VZ66"/>
<evidence type="ECO:0000256" key="1">
    <source>
        <dbReference type="SAM" id="MobiDB-lite"/>
    </source>
</evidence>
<feature type="transmembrane region" description="Helical" evidence="2">
    <location>
        <begin position="169"/>
        <end position="192"/>
    </location>
</feature>